<name>W4FJC8_APHAT</name>
<evidence type="ECO:0000313" key="1">
    <source>
        <dbReference type="EMBL" id="ETV67597.1"/>
    </source>
</evidence>
<dbReference type="GeneID" id="20818192"/>
<gene>
    <name evidence="1" type="ORF">H257_16196</name>
</gene>
<accession>W4FJC8</accession>
<protein>
    <submittedName>
        <fullName evidence="1">Uncharacterized protein</fullName>
    </submittedName>
</protein>
<reference evidence="1" key="1">
    <citation type="submission" date="2013-12" db="EMBL/GenBank/DDBJ databases">
        <title>The Genome Sequence of Aphanomyces astaci APO3.</title>
        <authorList>
            <consortium name="The Broad Institute Genomics Platform"/>
            <person name="Russ C."/>
            <person name="Tyler B."/>
            <person name="van West P."/>
            <person name="Dieguez-Uribeondo J."/>
            <person name="Young S.K."/>
            <person name="Zeng Q."/>
            <person name="Gargeya S."/>
            <person name="Fitzgerald M."/>
            <person name="Abouelleil A."/>
            <person name="Alvarado L."/>
            <person name="Chapman S.B."/>
            <person name="Gainer-Dewar J."/>
            <person name="Goldberg J."/>
            <person name="Griggs A."/>
            <person name="Gujja S."/>
            <person name="Hansen M."/>
            <person name="Howarth C."/>
            <person name="Imamovic A."/>
            <person name="Ireland A."/>
            <person name="Larimer J."/>
            <person name="McCowan C."/>
            <person name="Murphy C."/>
            <person name="Pearson M."/>
            <person name="Poon T.W."/>
            <person name="Priest M."/>
            <person name="Roberts A."/>
            <person name="Saif S."/>
            <person name="Shea T."/>
            <person name="Sykes S."/>
            <person name="Wortman J."/>
            <person name="Nusbaum C."/>
            <person name="Birren B."/>
        </authorList>
    </citation>
    <scope>NUCLEOTIDE SEQUENCE [LARGE SCALE GENOMIC DNA]</scope>
    <source>
        <strain evidence="1">APO3</strain>
    </source>
</reference>
<sequence>MELRRYSLYKLLKWYLTTIGMQDEASLQQLVQHITRGDLWSKYVATVKKGQVELNGSIHYTTVEQLDGSYIVSYLKDSQCENVYSVRLLHRRWQLQHHPLYNVAYNRAWNICPVPTPVSTIQIANIHANVHTPTVLTRSFIEMAVPEGQKERYSRLQDRFKEVTAVAVRTDASYKYAMLYLNDLLSKLST</sequence>
<organism evidence="1">
    <name type="scientific">Aphanomyces astaci</name>
    <name type="common">Crayfish plague agent</name>
    <dbReference type="NCBI Taxonomy" id="112090"/>
    <lineage>
        <taxon>Eukaryota</taxon>
        <taxon>Sar</taxon>
        <taxon>Stramenopiles</taxon>
        <taxon>Oomycota</taxon>
        <taxon>Saprolegniomycetes</taxon>
        <taxon>Saprolegniales</taxon>
        <taxon>Verrucalvaceae</taxon>
        <taxon>Aphanomyces</taxon>
    </lineage>
</organism>
<dbReference type="AlphaFoldDB" id="W4FJC8"/>
<dbReference type="VEuPathDB" id="FungiDB:H257_16196"/>
<dbReference type="RefSeq" id="XP_009842854.1">
    <property type="nucleotide sequence ID" value="XM_009844552.1"/>
</dbReference>
<dbReference type="EMBL" id="KI913195">
    <property type="protein sequence ID" value="ETV67597.1"/>
    <property type="molecule type" value="Genomic_DNA"/>
</dbReference>
<proteinExistence type="predicted"/>